<name>A0A2U9PWK6_MYCSE</name>
<dbReference type="InterPro" id="IPR036188">
    <property type="entry name" value="FAD/NAD-bd_sf"/>
</dbReference>
<dbReference type="PANTHER" id="PTHR11552:SF147">
    <property type="entry name" value="CHOLINE DEHYDROGENASE, MITOCHONDRIAL"/>
    <property type="match status" value="1"/>
</dbReference>
<dbReference type="Pfam" id="PF00732">
    <property type="entry name" value="GMC_oxred_N"/>
    <property type="match status" value="1"/>
</dbReference>
<comment type="cofactor">
    <cofactor evidence="1 5">
        <name>FAD</name>
        <dbReference type="ChEBI" id="CHEBI:57692"/>
    </cofactor>
</comment>
<organism evidence="7 8">
    <name type="scientific">Mycolicibacterium smegmatis (strain MKD8)</name>
    <name type="common">Mycobacterium smegmatis</name>
    <dbReference type="NCBI Taxonomy" id="1214915"/>
    <lineage>
        <taxon>Bacteria</taxon>
        <taxon>Bacillati</taxon>
        <taxon>Actinomycetota</taxon>
        <taxon>Actinomycetes</taxon>
        <taxon>Mycobacteriales</taxon>
        <taxon>Mycobacteriaceae</taxon>
        <taxon>Mycolicibacterium</taxon>
    </lineage>
</organism>
<dbReference type="InterPro" id="IPR000172">
    <property type="entry name" value="GMC_OxRdtase_N"/>
</dbReference>
<comment type="similarity">
    <text evidence="2">Belongs to the GMC oxidoreductase family.</text>
</comment>
<keyword evidence="4 5" id="KW-0274">FAD</keyword>
<gene>
    <name evidence="7" type="ORF">D806_051930</name>
</gene>
<keyword evidence="3" id="KW-0285">Flavoprotein</keyword>
<proteinExistence type="inferred from homology"/>
<dbReference type="InterPro" id="IPR012132">
    <property type="entry name" value="GMC_OxRdtase"/>
</dbReference>
<dbReference type="GO" id="GO:0016614">
    <property type="term" value="F:oxidoreductase activity, acting on CH-OH group of donors"/>
    <property type="evidence" value="ECO:0007669"/>
    <property type="project" value="InterPro"/>
</dbReference>
<evidence type="ECO:0000256" key="5">
    <source>
        <dbReference type="PIRSR" id="PIRSR000137-2"/>
    </source>
</evidence>
<evidence type="ECO:0000256" key="4">
    <source>
        <dbReference type="ARBA" id="ARBA00022827"/>
    </source>
</evidence>
<dbReference type="Proteomes" id="UP000011200">
    <property type="component" value="Chromosome"/>
</dbReference>
<dbReference type="Gene3D" id="3.30.560.10">
    <property type="entry name" value="Glucose Oxidase, domain 3"/>
    <property type="match status" value="1"/>
</dbReference>
<evidence type="ECO:0000256" key="2">
    <source>
        <dbReference type="ARBA" id="ARBA00010790"/>
    </source>
</evidence>
<dbReference type="SUPFAM" id="SSF51905">
    <property type="entry name" value="FAD/NAD(P)-binding domain"/>
    <property type="match status" value="1"/>
</dbReference>
<reference evidence="8" key="2">
    <citation type="submission" date="2018-03" db="EMBL/GenBank/DDBJ databases">
        <authorList>
            <person name="Derbyshire K."/>
            <person name="Gray T.A."/>
            <person name="Champion M."/>
        </authorList>
    </citation>
    <scope>NUCLEOTIDE SEQUENCE [LARGE SCALE GENOMIC DNA]</scope>
    <source>
        <strain evidence="8">MKD8</strain>
    </source>
</reference>
<evidence type="ECO:0000313" key="7">
    <source>
        <dbReference type="EMBL" id="AWT56143.1"/>
    </source>
</evidence>
<evidence type="ECO:0000313" key="8">
    <source>
        <dbReference type="Proteomes" id="UP000011200"/>
    </source>
</evidence>
<dbReference type="PANTHER" id="PTHR11552">
    <property type="entry name" value="GLUCOSE-METHANOL-CHOLINE GMC OXIDOREDUCTASE"/>
    <property type="match status" value="1"/>
</dbReference>
<accession>A0A2U9PWK6</accession>
<evidence type="ECO:0000256" key="1">
    <source>
        <dbReference type="ARBA" id="ARBA00001974"/>
    </source>
</evidence>
<feature type="domain" description="Glucose-methanol-choline oxidoreductase N-terminal" evidence="6">
    <location>
        <begin position="212"/>
        <end position="226"/>
    </location>
</feature>
<evidence type="ECO:0000256" key="3">
    <source>
        <dbReference type="ARBA" id="ARBA00022630"/>
    </source>
</evidence>
<reference evidence="7 8" key="1">
    <citation type="journal article" date="2013" name="Genome Announc.">
        <title>Draft genome sequence of MKD8, a conjugal recipient Mycobacterium smegmatis strain.</title>
        <authorList>
            <person name="Gray T.A."/>
            <person name="Palumbo M.J."/>
            <person name="Derbyshire K.M."/>
        </authorList>
    </citation>
    <scope>NUCLEOTIDE SEQUENCE [LARGE SCALE GENOMIC DNA]</scope>
    <source>
        <strain evidence="7 8">MKD8</strain>
    </source>
</reference>
<protein>
    <submittedName>
        <fullName evidence="7">Choline dehydrogenase</fullName>
    </submittedName>
</protein>
<dbReference type="PIRSF" id="PIRSF000137">
    <property type="entry name" value="Alcohol_oxidase"/>
    <property type="match status" value="1"/>
</dbReference>
<feature type="binding site" evidence="5">
    <location>
        <position position="177"/>
    </location>
    <ligand>
        <name>FAD</name>
        <dbReference type="ChEBI" id="CHEBI:57692"/>
    </ligand>
</feature>
<dbReference type="Gene3D" id="3.50.50.60">
    <property type="entry name" value="FAD/NAD(P)-binding domain"/>
    <property type="match status" value="2"/>
</dbReference>
<dbReference type="GO" id="GO:0050660">
    <property type="term" value="F:flavin adenine dinucleotide binding"/>
    <property type="evidence" value="ECO:0007669"/>
    <property type="project" value="InterPro"/>
</dbReference>
<sequence length="467" mass="49569">MSYDVIVVGGGTSGRVVAARLSEDPEIEVLLLEKDASVPGIPPRAGGSSATDATVFARGHHASYTDWNQFGGYGWGFADLLPYFMRSETATHGDPALRGDRGPLLVGPADRSSPLMLAFRRAAVERGFSAADDISGGLETGFGPVDLVDGPRESAADPYLAPALGRDNLTVITAATVQRVLMDRNRAVGVEYRCNSKLVTVTAAREVVLAAGAVCSPQLLMLSGIGPARHLRELDADVLVDLPGIGANLQNHPLAGIVYLAAQPLPVSDHRAEMMGLLHTGSPGGAPDLQIRCTDTAGATGAVFGVETCFIGVSPMHPHSRGTVRLAGLTAEVPPVVNPHHLEDERDMKTMLDGLDVARQIGASPELRPWLAEELAPGAHITDEDRLREYIRTTGGNWFHPVGTCALGESKMSVVDSRLRVRGTDGLRVIDASVMPSLPSNNIVATVYAIAERGAEMVRDELAQRHW</sequence>
<dbReference type="SUPFAM" id="SSF54373">
    <property type="entry name" value="FAD-linked reductases, C-terminal domain"/>
    <property type="match status" value="1"/>
</dbReference>
<dbReference type="Pfam" id="PF05199">
    <property type="entry name" value="GMC_oxred_C"/>
    <property type="match status" value="1"/>
</dbReference>
<dbReference type="EMBL" id="CP027541">
    <property type="protein sequence ID" value="AWT56143.1"/>
    <property type="molecule type" value="Genomic_DNA"/>
</dbReference>
<feature type="binding site" evidence="5">
    <location>
        <begin position="12"/>
        <end position="13"/>
    </location>
    <ligand>
        <name>FAD</name>
        <dbReference type="ChEBI" id="CHEBI:57692"/>
    </ligand>
</feature>
<dbReference type="InterPro" id="IPR007867">
    <property type="entry name" value="GMC_OxRtase_C"/>
</dbReference>
<dbReference type="PROSITE" id="PS00624">
    <property type="entry name" value="GMC_OXRED_2"/>
    <property type="match status" value="1"/>
</dbReference>
<evidence type="ECO:0000259" key="6">
    <source>
        <dbReference type="PROSITE" id="PS00624"/>
    </source>
</evidence>
<dbReference type="AlphaFoldDB" id="A0A2U9PWK6"/>